<dbReference type="Pfam" id="PF13847">
    <property type="entry name" value="Methyltransf_31"/>
    <property type="match status" value="1"/>
</dbReference>
<dbReference type="InterPro" id="IPR025714">
    <property type="entry name" value="Methyltranfer_dom"/>
</dbReference>
<evidence type="ECO:0000313" key="3">
    <source>
        <dbReference type="Proteomes" id="UP000605970"/>
    </source>
</evidence>
<name>A0A8T0A554_9BILA</name>
<gene>
    <name evidence="2" type="ORF">Mgra_00000496</name>
</gene>
<feature type="domain" description="Methyltransferase" evidence="1">
    <location>
        <begin position="66"/>
        <end position="197"/>
    </location>
</feature>
<dbReference type="Gene3D" id="3.40.50.150">
    <property type="entry name" value="Vaccinia Virus protein VP39"/>
    <property type="match status" value="1"/>
</dbReference>
<reference evidence="2" key="1">
    <citation type="journal article" date="2020" name="Ecol. Evol.">
        <title>Genome structure and content of the rice root-knot nematode (Meloidogyne graminicola).</title>
        <authorList>
            <person name="Phan N.T."/>
            <person name="Danchin E.G.J."/>
            <person name="Klopp C."/>
            <person name="Perfus-Barbeoch L."/>
            <person name="Kozlowski D.K."/>
            <person name="Koutsovoulos G.D."/>
            <person name="Lopez-Roques C."/>
            <person name="Bouchez O."/>
            <person name="Zahm M."/>
            <person name="Besnard G."/>
            <person name="Bellafiore S."/>
        </authorList>
    </citation>
    <scope>NUCLEOTIDE SEQUENCE</scope>
    <source>
        <strain evidence="2">VN-18</strain>
    </source>
</reference>
<proteinExistence type="predicted"/>
<accession>A0A8T0A554</accession>
<protein>
    <recommendedName>
        <fullName evidence="1">Methyltransferase domain-containing protein</fullName>
    </recommendedName>
</protein>
<sequence length="278" mass="32425">NNLNNIVLSISKIIPNNKEEKKNFSLKNSANWNVITNKLILPYTKAIIGQLFINDCIDIENKKEIKKILILGLGGGSISNYLAEIKGNNEIISIEIDPAIEYIARKWFGLKNKQNHKIIIQDAIEFIKNWENKDGQFKCIIIDVCSNLINNNTLYPLICPINELVHNEIIITKMFEMLKETGTLLINTFVFETKFNKIRVAKERKFLLELFSYYFGYCYYVDILYNKILICTLNSILNGKIMTNKLYKEKVEKIPDWVQNEIKENNFQINILNDIYIN</sequence>
<dbReference type="Proteomes" id="UP000605970">
    <property type="component" value="Unassembled WGS sequence"/>
</dbReference>
<evidence type="ECO:0000313" key="2">
    <source>
        <dbReference type="EMBL" id="KAF7640053.1"/>
    </source>
</evidence>
<dbReference type="AlphaFoldDB" id="A0A8T0A554"/>
<keyword evidence="3" id="KW-1185">Reference proteome</keyword>
<evidence type="ECO:0000259" key="1">
    <source>
        <dbReference type="Pfam" id="PF13847"/>
    </source>
</evidence>
<feature type="non-terminal residue" evidence="2">
    <location>
        <position position="1"/>
    </location>
</feature>
<dbReference type="SUPFAM" id="SSF53335">
    <property type="entry name" value="S-adenosyl-L-methionine-dependent methyltransferases"/>
    <property type="match status" value="1"/>
</dbReference>
<organism evidence="2 3">
    <name type="scientific">Meloidogyne graminicola</name>
    <dbReference type="NCBI Taxonomy" id="189291"/>
    <lineage>
        <taxon>Eukaryota</taxon>
        <taxon>Metazoa</taxon>
        <taxon>Ecdysozoa</taxon>
        <taxon>Nematoda</taxon>
        <taxon>Chromadorea</taxon>
        <taxon>Rhabditida</taxon>
        <taxon>Tylenchina</taxon>
        <taxon>Tylenchomorpha</taxon>
        <taxon>Tylenchoidea</taxon>
        <taxon>Meloidogynidae</taxon>
        <taxon>Meloidogyninae</taxon>
        <taxon>Meloidogyne</taxon>
    </lineage>
</organism>
<dbReference type="OrthoDB" id="5791544at2759"/>
<comment type="caution">
    <text evidence="2">The sequence shown here is derived from an EMBL/GenBank/DDBJ whole genome shotgun (WGS) entry which is preliminary data.</text>
</comment>
<dbReference type="EMBL" id="JABEBT010000002">
    <property type="protein sequence ID" value="KAF7640053.1"/>
    <property type="molecule type" value="Genomic_DNA"/>
</dbReference>
<dbReference type="InterPro" id="IPR029063">
    <property type="entry name" value="SAM-dependent_MTases_sf"/>
</dbReference>